<feature type="transmembrane region" description="Helical" evidence="6">
    <location>
        <begin position="146"/>
        <end position="164"/>
    </location>
</feature>
<dbReference type="AlphaFoldDB" id="A0A095X363"/>
<evidence type="ECO:0000256" key="5">
    <source>
        <dbReference type="ARBA" id="ARBA00023136"/>
    </source>
</evidence>
<evidence type="ECO:0000256" key="2">
    <source>
        <dbReference type="ARBA" id="ARBA00022692"/>
    </source>
</evidence>
<reference evidence="7 8" key="1">
    <citation type="submission" date="2014-07" db="EMBL/GenBank/DDBJ databases">
        <authorList>
            <person name="McCorrison J."/>
            <person name="Sanka R."/>
            <person name="Torralba M."/>
            <person name="Gillis M."/>
            <person name="Haft D.H."/>
            <person name="Methe B."/>
            <person name="Sutton G."/>
            <person name="Nelson K.E."/>
        </authorList>
    </citation>
    <scope>NUCLEOTIDE SEQUENCE [LARGE SCALE GENOMIC DNA]</scope>
    <source>
        <strain evidence="7 8">S7-1-13</strain>
    </source>
</reference>
<name>A0A095X363_9FIRM</name>
<feature type="transmembrane region" description="Helical" evidence="6">
    <location>
        <begin position="54"/>
        <end position="74"/>
    </location>
</feature>
<feature type="transmembrane region" description="Helical" evidence="6">
    <location>
        <begin position="170"/>
        <end position="186"/>
    </location>
</feature>
<evidence type="ECO:0000313" key="8">
    <source>
        <dbReference type="Proteomes" id="UP000029579"/>
    </source>
</evidence>
<feature type="transmembrane region" description="Helical" evidence="6">
    <location>
        <begin position="193"/>
        <end position="212"/>
    </location>
</feature>
<dbReference type="PANTHER" id="PTHR30474">
    <property type="entry name" value="CELL CYCLE PROTEIN"/>
    <property type="match status" value="1"/>
</dbReference>
<evidence type="ECO:0000256" key="4">
    <source>
        <dbReference type="ARBA" id="ARBA00022989"/>
    </source>
</evidence>
<comment type="caution">
    <text evidence="7">The sequence shown here is derived from an EMBL/GenBank/DDBJ whole genome shotgun (WGS) entry which is preliminary data.</text>
</comment>
<evidence type="ECO:0000256" key="6">
    <source>
        <dbReference type="SAM" id="Phobius"/>
    </source>
</evidence>
<gene>
    <name evidence="7" type="ORF">HMPREF1630_05000</name>
</gene>
<feature type="transmembrane region" description="Helical" evidence="6">
    <location>
        <begin position="109"/>
        <end position="134"/>
    </location>
</feature>
<keyword evidence="3" id="KW-0133">Cell shape</keyword>
<protein>
    <submittedName>
        <fullName evidence="7">Rod shape-determining protein RodA</fullName>
    </submittedName>
</protein>
<dbReference type="GO" id="GO:0015648">
    <property type="term" value="F:lipid-linked peptidoglycan transporter activity"/>
    <property type="evidence" value="ECO:0007669"/>
    <property type="project" value="TreeGrafter"/>
</dbReference>
<dbReference type="PANTHER" id="PTHR30474:SF1">
    <property type="entry name" value="PEPTIDOGLYCAN GLYCOSYLTRANSFERASE MRDB"/>
    <property type="match status" value="1"/>
</dbReference>
<organism evidence="7 8">
    <name type="scientific">Anaerococcus lactolyticus S7-1-13</name>
    <dbReference type="NCBI Taxonomy" id="1284686"/>
    <lineage>
        <taxon>Bacteria</taxon>
        <taxon>Bacillati</taxon>
        <taxon>Bacillota</taxon>
        <taxon>Tissierellia</taxon>
        <taxon>Tissierellales</taxon>
        <taxon>Peptoniphilaceae</taxon>
        <taxon>Anaerococcus</taxon>
    </lineage>
</organism>
<feature type="transmembrane region" description="Helical" evidence="6">
    <location>
        <begin position="307"/>
        <end position="325"/>
    </location>
</feature>
<evidence type="ECO:0000256" key="1">
    <source>
        <dbReference type="ARBA" id="ARBA00004141"/>
    </source>
</evidence>
<keyword evidence="5 6" id="KW-0472">Membrane</keyword>
<dbReference type="EMBL" id="JRMW01000033">
    <property type="protein sequence ID" value="KGF04151.1"/>
    <property type="molecule type" value="Genomic_DNA"/>
</dbReference>
<dbReference type="Pfam" id="PF01098">
    <property type="entry name" value="FTSW_RODA_SPOVE"/>
    <property type="match status" value="1"/>
</dbReference>
<dbReference type="Proteomes" id="UP000029579">
    <property type="component" value="Unassembled WGS sequence"/>
</dbReference>
<feature type="transmembrane region" description="Helical" evidence="6">
    <location>
        <begin position="269"/>
        <end position="295"/>
    </location>
</feature>
<feature type="transmembrane region" description="Helical" evidence="6">
    <location>
        <begin position="345"/>
        <end position="363"/>
    </location>
</feature>
<dbReference type="GO" id="GO:0032153">
    <property type="term" value="C:cell division site"/>
    <property type="evidence" value="ECO:0007669"/>
    <property type="project" value="TreeGrafter"/>
</dbReference>
<evidence type="ECO:0000313" key="7">
    <source>
        <dbReference type="EMBL" id="KGF04151.1"/>
    </source>
</evidence>
<proteinExistence type="predicted"/>
<keyword evidence="4 6" id="KW-1133">Transmembrane helix</keyword>
<feature type="transmembrane region" description="Helical" evidence="6">
    <location>
        <begin position="81"/>
        <end position="97"/>
    </location>
</feature>
<comment type="subcellular location">
    <subcellularLocation>
        <location evidence="1">Membrane</location>
        <topology evidence="1">Multi-pass membrane protein</topology>
    </subcellularLocation>
</comment>
<feature type="transmembrane region" description="Helical" evidence="6">
    <location>
        <begin position="20"/>
        <end position="42"/>
    </location>
</feature>
<evidence type="ECO:0000256" key="3">
    <source>
        <dbReference type="ARBA" id="ARBA00022960"/>
    </source>
</evidence>
<dbReference type="GO" id="GO:0005886">
    <property type="term" value="C:plasma membrane"/>
    <property type="evidence" value="ECO:0007669"/>
    <property type="project" value="TreeGrafter"/>
</dbReference>
<dbReference type="InterPro" id="IPR011923">
    <property type="entry name" value="RodA/MrdB"/>
</dbReference>
<dbReference type="InterPro" id="IPR001182">
    <property type="entry name" value="FtsW/RodA"/>
</dbReference>
<keyword evidence="2 6" id="KW-0812">Transmembrane</keyword>
<dbReference type="eggNOG" id="COG0772">
    <property type="taxonomic scope" value="Bacteria"/>
</dbReference>
<dbReference type="GO" id="GO:0008360">
    <property type="term" value="P:regulation of cell shape"/>
    <property type="evidence" value="ECO:0007669"/>
    <property type="project" value="UniProtKB-KW"/>
</dbReference>
<accession>A0A095X363</accession>
<dbReference type="NCBIfam" id="TIGR02210">
    <property type="entry name" value="rodA_shape"/>
    <property type="match status" value="1"/>
</dbReference>
<sequence>MYKNWSDIMFNLKKKNFKDFDILLLISTLALSIFGLIVLYSAYGGKIGSIKTQIFSTILGFILIAIICTLDLDVVKKPYKIYYAGMIGLLLITLVIGRGLDEWGARSWIYIGSFSFQPAEISKIILIITLAAFLDKYKYAINTPLVLFKTIIFVGLPIGLILMQPDFGTSMVYVFFIAAMIFIAGLSWKWIGLLSLAGIALAIFLLANLKGFRADRIENFLNPSRDTSGSNWQQQQGMIAIGSGMLNGRGYLNGSQSQYGYIPEKETDFIFSVLAEELGFIGAIIMIALFTILIFRLINIAKSSNNTFISLLVTGIAGLIFIHIFENVGMTIGIMPVTGIPLPFFSNGGTFQLLILVCIGFALSASMQKNQYDNGIIDYETIMPLEVSMVRPSKRK</sequence>
<dbReference type="GO" id="GO:0051301">
    <property type="term" value="P:cell division"/>
    <property type="evidence" value="ECO:0007669"/>
    <property type="project" value="InterPro"/>
</dbReference>